<evidence type="ECO:0000259" key="1">
    <source>
        <dbReference type="Pfam" id="PF00534"/>
    </source>
</evidence>
<evidence type="ECO:0000259" key="2">
    <source>
        <dbReference type="Pfam" id="PF13439"/>
    </source>
</evidence>
<dbReference type="InterPro" id="IPR001296">
    <property type="entry name" value="Glyco_trans_1"/>
</dbReference>
<comment type="caution">
    <text evidence="3">The sequence shown here is derived from an EMBL/GenBank/DDBJ whole genome shotgun (WGS) entry which is preliminary data.</text>
</comment>
<dbReference type="Pfam" id="PF00534">
    <property type="entry name" value="Glycos_transf_1"/>
    <property type="match status" value="1"/>
</dbReference>
<accession>A0ABW5CU33</accession>
<dbReference type="PANTHER" id="PTHR12526">
    <property type="entry name" value="GLYCOSYLTRANSFERASE"/>
    <property type="match status" value="1"/>
</dbReference>
<dbReference type="GO" id="GO:0016757">
    <property type="term" value="F:glycosyltransferase activity"/>
    <property type="evidence" value="ECO:0007669"/>
    <property type="project" value="UniProtKB-KW"/>
</dbReference>
<feature type="domain" description="Glycosyltransferase subfamily 4-like N-terminal" evidence="2">
    <location>
        <begin position="34"/>
        <end position="181"/>
    </location>
</feature>
<protein>
    <submittedName>
        <fullName evidence="3">Glycosyltransferase family 4 protein</fullName>
        <ecNumber evidence="3">2.4.-.-</ecNumber>
    </submittedName>
</protein>
<dbReference type="PANTHER" id="PTHR12526:SF630">
    <property type="entry name" value="GLYCOSYLTRANSFERASE"/>
    <property type="match status" value="1"/>
</dbReference>
<dbReference type="RefSeq" id="WP_250429094.1">
    <property type="nucleotide sequence ID" value="NZ_JALPRR010000002.1"/>
</dbReference>
<dbReference type="EMBL" id="JBHUIM010000001">
    <property type="protein sequence ID" value="MFD2245449.1"/>
    <property type="molecule type" value="Genomic_DNA"/>
</dbReference>
<dbReference type="EC" id="2.4.-.-" evidence="3"/>
<dbReference type="InterPro" id="IPR028098">
    <property type="entry name" value="Glyco_trans_4-like_N"/>
</dbReference>
<reference evidence="4" key="1">
    <citation type="journal article" date="2019" name="Int. J. Syst. Evol. Microbiol.">
        <title>The Global Catalogue of Microorganisms (GCM) 10K type strain sequencing project: providing services to taxonomists for standard genome sequencing and annotation.</title>
        <authorList>
            <consortium name="The Broad Institute Genomics Platform"/>
            <consortium name="The Broad Institute Genome Sequencing Center for Infectious Disease"/>
            <person name="Wu L."/>
            <person name="Ma J."/>
        </authorList>
    </citation>
    <scope>NUCLEOTIDE SEQUENCE [LARGE SCALE GENOMIC DNA]</scope>
    <source>
        <strain evidence="4">CGMCC 4.1782</strain>
    </source>
</reference>
<dbReference type="Pfam" id="PF13439">
    <property type="entry name" value="Glyco_transf_4"/>
    <property type="match status" value="1"/>
</dbReference>
<evidence type="ECO:0000313" key="4">
    <source>
        <dbReference type="Proteomes" id="UP001597374"/>
    </source>
</evidence>
<dbReference type="SUPFAM" id="SSF53756">
    <property type="entry name" value="UDP-Glycosyltransferase/glycogen phosphorylase"/>
    <property type="match status" value="1"/>
</dbReference>
<keyword evidence="3" id="KW-0328">Glycosyltransferase</keyword>
<keyword evidence="4" id="KW-1185">Reference proteome</keyword>
<evidence type="ECO:0000313" key="3">
    <source>
        <dbReference type="EMBL" id="MFD2245449.1"/>
    </source>
</evidence>
<gene>
    <name evidence="3" type="ORF">ACFSKP_04230</name>
</gene>
<name>A0ABW5CU33_9BACT</name>
<sequence length="414" mass="46161">MIIGVSGPVDLRLLEWDLKETNLPATNAFPLTSHFINGLLRRGYKVIAYTNSTELEEPLVLESGNLKVCVGRQRPQPGRRFFNFEIEDLKNLMLAHPADFISAFWTYEFAWAALKTGIPTAVSIHDNAHKILFQQPDMFRFVRWIMNKIVLKKADHLMANSAYTYSLLGRKQKAKAVTINNFYASDLESSLNRNAEKGNYIVSAIQGFTKRKNVHGALFAFAKLRERYPDLEYHLVGLEMEENGLAHQFARKHNLDAGVRFIGVLPFNEVFQHIAGAKVLLHPSYEESFGMAVLEAMVAGTPVVGGKNSGFVPHLLNYGKAGLLCDIKSPDSMAGSVAKLLSDRSLREEIVQNARTHAQSNFSEPVVIDKHLAFYSKILGKELEPSPVSAAPTRVNITGTSWSLMAYVSSLLIP</sequence>
<dbReference type="Proteomes" id="UP001597374">
    <property type="component" value="Unassembled WGS sequence"/>
</dbReference>
<organism evidence="3 4">
    <name type="scientific">Pontibacter ruber</name>
    <dbReference type="NCBI Taxonomy" id="1343895"/>
    <lineage>
        <taxon>Bacteria</taxon>
        <taxon>Pseudomonadati</taxon>
        <taxon>Bacteroidota</taxon>
        <taxon>Cytophagia</taxon>
        <taxon>Cytophagales</taxon>
        <taxon>Hymenobacteraceae</taxon>
        <taxon>Pontibacter</taxon>
    </lineage>
</organism>
<dbReference type="CDD" id="cd03801">
    <property type="entry name" value="GT4_PimA-like"/>
    <property type="match status" value="1"/>
</dbReference>
<proteinExistence type="predicted"/>
<dbReference type="Gene3D" id="3.40.50.2000">
    <property type="entry name" value="Glycogen Phosphorylase B"/>
    <property type="match status" value="2"/>
</dbReference>
<keyword evidence="3" id="KW-0808">Transferase</keyword>
<feature type="domain" description="Glycosyl transferase family 1" evidence="1">
    <location>
        <begin position="196"/>
        <end position="356"/>
    </location>
</feature>